<keyword evidence="1" id="KW-0472">Membrane</keyword>
<proteinExistence type="predicted"/>
<evidence type="ECO:0000313" key="3">
    <source>
        <dbReference type="Proteomes" id="UP000829196"/>
    </source>
</evidence>
<gene>
    <name evidence="2" type="ORF">KFK09_025695</name>
</gene>
<protein>
    <submittedName>
        <fullName evidence="2">Uncharacterized protein</fullName>
    </submittedName>
</protein>
<dbReference type="Proteomes" id="UP000829196">
    <property type="component" value="Unassembled WGS sequence"/>
</dbReference>
<keyword evidence="1" id="KW-0812">Transmembrane</keyword>
<evidence type="ECO:0000256" key="1">
    <source>
        <dbReference type="SAM" id="Phobius"/>
    </source>
</evidence>
<reference evidence="2" key="1">
    <citation type="journal article" date="2022" name="Front. Genet.">
        <title>Chromosome-Scale Assembly of the Dendrobium nobile Genome Provides Insights Into the Molecular Mechanism of the Biosynthesis of the Medicinal Active Ingredient of Dendrobium.</title>
        <authorList>
            <person name="Xu Q."/>
            <person name="Niu S.-C."/>
            <person name="Li K.-L."/>
            <person name="Zheng P.-J."/>
            <person name="Zhang X.-J."/>
            <person name="Jia Y."/>
            <person name="Liu Y."/>
            <person name="Niu Y.-X."/>
            <person name="Yu L.-H."/>
            <person name="Chen D.-F."/>
            <person name="Zhang G.-Q."/>
        </authorList>
    </citation>
    <scope>NUCLEOTIDE SEQUENCE</scope>
    <source>
        <tissue evidence="2">Leaf</tissue>
    </source>
</reference>
<keyword evidence="3" id="KW-1185">Reference proteome</keyword>
<dbReference type="EMBL" id="JAGYWB010000018">
    <property type="protein sequence ID" value="KAI0491435.1"/>
    <property type="molecule type" value="Genomic_DNA"/>
</dbReference>
<keyword evidence="1" id="KW-1133">Transmembrane helix</keyword>
<feature type="transmembrane region" description="Helical" evidence="1">
    <location>
        <begin position="59"/>
        <end position="86"/>
    </location>
</feature>
<accession>A0A8T3AAQ7</accession>
<name>A0A8T3AAQ7_DENNO</name>
<organism evidence="2 3">
    <name type="scientific">Dendrobium nobile</name>
    <name type="common">Orchid</name>
    <dbReference type="NCBI Taxonomy" id="94219"/>
    <lineage>
        <taxon>Eukaryota</taxon>
        <taxon>Viridiplantae</taxon>
        <taxon>Streptophyta</taxon>
        <taxon>Embryophyta</taxon>
        <taxon>Tracheophyta</taxon>
        <taxon>Spermatophyta</taxon>
        <taxon>Magnoliopsida</taxon>
        <taxon>Liliopsida</taxon>
        <taxon>Asparagales</taxon>
        <taxon>Orchidaceae</taxon>
        <taxon>Epidendroideae</taxon>
        <taxon>Malaxideae</taxon>
        <taxon>Dendrobiinae</taxon>
        <taxon>Dendrobium</taxon>
    </lineage>
</organism>
<evidence type="ECO:0000313" key="2">
    <source>
        <dbReference type="EMBL" id="KAI0491435.1"/>
    </source>
</evidence>
<dbReference type="AlphaFoldDB" id="A0A8T3AAQ7"/>
<sequence>MGLDYALSCLHGLGFPIGWVAVTEEGERTLCQKHSPPSKFSPKHSVPILTLSQSSAIPFGFILFLSFAVACNAADIDNFSFVIPLFRSPVSGRRREHYVSGRIIRSSISIGVVIGRSK</sequence>
<comment type="caution">
    <text evidence="2">The sequence shown here is derived from an EMBL/GenBank/DDBJ whole genome shotgun (WGS) entry which is preliminary data.</text>
</comment>